<dbReference type="Pfam" id="PF02487">
    <property type="entry name" value="CLN3"/>
    <property type="match status" value="1"/>
</dbReference>
<dbReference type="SUPFAM" id="SSF56112">
    <property type="entry name" value="Protein kinase-like (PK-like)"/>
    <property type="match status" value="1"/>
</dbReference>
<evidence type="ECO:0000259" key="9">
    <source>
        <dbReference type="PROSITE" id="PS50011"/>
    </source>
</evidence>
<keyword evidence="6 8" id="KW-0472">Membrane</keyword>
<feature type="region of interest" description="Disordered" evidence="7">
    <location>
        <begin position="1293"/>
        <end position="1318"/>
    </location>
</feature>
<dbReference type="Gene3D" id="1.10.510.10">
    <property type="entry name" value="Transferase(Phosphotransferase) domain 1"/>
    <property type="match status" value="1"/>
</dbReference>
<feature type="transmembrane region" description="Helical" evidence="8">
    <location>
        <begin position="31"/>
        <end position="52"/>
    </location>
</feature>
<dbReference type="SUPFAM" id="SSF103473">
    <property type="entry name" value="MFS general substrate transporter"/>
    <property type="match status" value="1"/>
</dbReference>
<evidence type="ECO:0000256" key="1">
    <source>
        <dbReference type="ARBA" id="ARBA00004127"/>
    </source>
</evidence>
<accession>A0A2B4SP34</accession>
<evidence type="ECO:0000256" key="4">
    <source>
        <dbReference type="ARBA" id="ARBA00022692"/>
    </source>
</evidence>
<dbReference type="GO" id="GO:0004672">
    <property type="term" value="F:protein kinase activity"/>
    <property type="evidence" value="ECO:0007669"/>
    <property type="project" value="InterPro"/>
</dbReference>
<dbReference type="PANTHER" id="PTHR10981">
    <property type="entry name" value="BATTENIN"/>
    <property type="match status" value="1"/>
</dbReference>
<dbReference type="GO" id="GO:0016020">
    <property type="term" value="C:membrane"/>
    <property type="evidence" value="ECO:0007669"/>
    <property type="project" value="InterPro"/>
</dbReference>
<feature type="transmembrane region" description="Helical" evidence="8">
    <location>
        <begin position="355"/>
        <end position="380"/>
    </location>
</feature>
<evidence type="ECO:0000313" key="11">
    <source>
        <dbReference type="Proteomes" id="UP000225706"/>
    </source>
</evidence>
<keyword evidence="3" id="KW-0813">Transport</keyword>
<gene>
    <name evidence="10" type="primary">BTN1</name>
    <name evidence="10" type="ORF">AWC38_SpisGene4241</name>
</gene>
<dbReference type="PROSITE" id="PS00108">
    <property type="entry name" value="PROTEIN_KINASE_ST"/>
    <property type="match status" value="1"/>
</dbReference>
<dbReference type="CDD" id="cd06174">
    <property type="entry name" value="MFS"/>
    <property type="match status" value="1"/>
</dbReference>
<evidence type="ECO:0000256" key="8">
    <source>
        <dbReference type="SAM" id="Phobius"/>
    </source>
</evidence>
<feature type="transmembrane region" description="Helical" evidence="8">
    <location>
        <begin position="91"/>
        <end position="111"/>
    </location>
</feature>
<dbReference type="GO" id="GO:0051453">
    <property type="term" value="P:regulation of intracellular pH"/>
    <property type="evidence" value="ECO:0007669"/>
    <property type="project" value="TreeGrafter"/>
</dbReference>
<dbReference type="GO" id="GO:0005524">
    <property type="term" value="F:ATP binding"/>
    <property type="evidence" value="ECO:0007669"/>
    <property type="project" value="InterPro"/>
</dbReference>
<dbReference type="SMART" id="SM00220">
    <property type="entry name" value="S_TKc"/>
    <property type="match status" value="1"/>
</dbReference>
<reference evidence="11" key="1">
    <citation type="journal article" date="2017" name="bioRxiv">
        <title>Comparative analysis of the genomes of Stylophora pistillata and Acropora digitifera provides evidence for extensive differences between species of corals.</title>
        <authorList>
            <person name="Voolstra C.R."/>
            <person name="Li Y."/>
            <person name="Liew Y.J."/>
            <person name="Baumgarten S."/>
            <person name="Zoccola D."/>
            <person name="Flot J.-F."/>
            <person name="Tambutte S."/>
            <person name="Allemand D."/>
            <person name="Aranda M."/>
        </authorList>
    </citation>
    <scope>NUCLEOTIDE SEQUENCE [LARGE SCALE GENOMIC DNA]</scope>
</reference>
<dbReference type="PROSITE" id="PS50011">
    <property type="entry name" value="PROTEIN_KINASE_DOM"/>
    <property type="match status" value="1"/>
</dbReference>
<dbReference type="PRINTS" id="PR01315">
    <property type="entry name" value="BATTENIN"/>
</dbReference>
<feature type="transmembrane region" description="Helical" evidence="8">
    <location>
        <begin position="259"/>
        <end position="282"/>
    </location>
</feature>
<comment type="caution">
    <text evidence="10">The sequence shown here is derived from an EMBL/GenBank/DDBJ whole genome shotgun (WGS) entry which is preliminary data.</text>
</comment>
<dbReference type="GO" id="GO:0012505">
    <property type="term" value="C:endomembrane system"/>
    <property type="evidence" value="ECO:0007669"/>
    <property type="project" value="UniProtKB-SubCell"/>
</dbReference>
<evidence type="ECO:0000256" key="3">
    <source>
        <dbReference type="ARBA" id="ARBA00022448"/>
    </source>
</evidence>
<proteinExistence type="inferred from homology"/>
<feature type="transmembrane region" description="Helical" evidence="8">
    <location>
        <begin position="117"/>
        <end position="137"/>
    </location>
</feature>
<name>A0A2B4SP34_STYPI</name>
<dbReference type="PANTHER" id="PTHR10981:SF0">
    <property type="entry name" value="BATTENIN"/>
    <property type="match status" value="1"/>
</dbReference>
<dbReference type="Proteomes" id="UP000225706">
    <property type="component" value="Unassembled WGS sequence"/>
</dbReference>
<keyword evidence="5 8" id="KW-1133">Transmembrane helix</keyword>
<sequence length="1379" mass="156364">MGNFKAKSVDHNGGYNLKNNHKPEHERLRKVVAFFGLGIILYAFFSLVIVAAQDILAETYLPTSVVLIANVAPAFLVSLITPYLRRIPYVVRIFLVFFLSETGVIVLALAGQVHWKLIGVGMVSVGLGLGEPTILSLTSFHGELTLTAFSAGTGVGFAIAPLYYTALTTWACVSPKVTTLISAAMMFLILVCYYFIHKSEEKRNCSPSDDHIGVPYSALETNENLCVTSDKDDEENGEEASLSWGEKIMVIRELVPHMLTLFITIFSEYLIIQAVITTLAFPSSPFKPRDHYEYYILVFTVGEVVGRSYLAVLSCIKEDWGEKVKFPYLWVLCLVQVMDLAFLALAAWYRFLPSVWIVLPLVFVSGAAVGTFYVNVVMIFRNNKKNFVKEARILRELQHPNIVKFKGICTTPVALILENAYFDFMPFGMNSRVSSLSGVLATLNDYDCAGFDDPRTFPGKCKDKCEWCAIPSNANGVQYLHHRNVAHRDLKPANVLVSNQHYCQLTKEDIGKVWIECPMVCKLADFGESRLSEMQTKSILNFQTLRVNRGTPVYQAPEILVGKTREHFFHDPPLGYKCTPAKAVDPPNGEALDERNESECIFPEDRKSFSGSDTSKPDVLPVEEPILKRLNKLLKSRNERKRKKNTPTHYGNLSKAVECWNNDHRIPMFEKSRAIRYTVSDAARILIGSKAPKCSKQPLKVRKNASFLIDLKLFSEWEDIKADMNGVYNRVLRYGIWTLKLEDGLWSVVSRKKISLTSPTMFHLVINSKANKAQPALVRSLFLLKNDEGGIVSDVCLLQYHLTNGQEQVKIDVQTRGNCRKTNPRPFHPTKKSSLRQLQEGVTSKPSRRVYDDLRQKSGGICGSVSLCDLPHGRHQVYDAKSKACQLGNDDVDDLLKYASDKEGLVLRHSDFPEDLWVLGRSSMCSELDRSTGSDILSHPLSVDQTFSLGKFEVTPVVFKHLLLESKRTGGNRIFLGPTMIHHIEAFAESAMLQTLQKVKRIRGTFWRRRLEFVGKRKGNIDAVDGKDLRKRLKSAQDEVDEKERLTLGKDKQYTSQYWSYLNDNRKMMRKHVVDDVRRKAGLIDGENGKPQRCYTNRSESMNNLMKAAKNIFTEETGTTHLTKLQFNYPTRFEAIHDHQVDEFQSAVARVSDEYVLADHSKYLQVPADLWFDWSPQTRNKYIGNIQKLSMEDIFQQKDVPWPSDSMSEDRCEFRDVEVDVTGILSDHFGYSADNIHSTKARGIDMTTYVNNPAIAVAARQSILSTHFNFLKKKSEKGSRTALAEYDVNKNTAGKKGARNKNSYRPERSCGSGVEPSSQARQTFTEIHYNENQFVLMFLPQEARSCKSCEIEFCQRKRVIPFNLVFAHKERWLHPVDGD</sequence>
<comment type="subcellular location">
    <subcellularLocation>
        <location evidence="1">Endomembrane system</location>
        <topology evidence="1">Multi-pass membrane protein</topology>
    </subcellularLocation>
</comment>
<evidence type="ECO:0000256" key="2">
    <source>
        <dbReference type="ARBA" id="ARBA00007467"/>
    </source>
</evidence>
<dbReference type="Gene3D" id="3.30.200.20">
    <property type="entry name" value="Phosphorylase Kinase, domain 1"/>
    <property type="match status" value="1"/>
</dbReference>
<evidence type="ECO:0000256" key="6">
    <source>
        <dbReference type="ARBA" id="ARBA00023136"/>
    </source>
</evidence>
<dbReference type="InterPro" id="IPR008271">
    <property type="entry name" value="Ser/Thr_kinase_AS"/>
</dbReference>
<evidence type="ECO:0000256" key="7">
    <source>
        <dbReference type="SAM" id="MobiDB-lite"/>
    </source>
</evidence>
<protein>
    <submittedName>
        <fullName evidence="10">Protein BTN1</fullName>
    </submittedName>
</protein>
<keyword evidence="4 8" id="KW-0812">Transmembrane</keyword>
<dbReference type="OrthoDB" id="5989702at2759"/>
<evidence type="ECO:0000256" key="5">
    <source>
        <dbReference type="ARBA" id="ARBA00022989"/>
    </source>
</evidence>
<keyword evidence="11" id="KW-1185">Reference proteome</keyword>
<feature type="transmembrane region" description="Helical" evidence="8">
    <location>
        <begin position="64"/>
        <end position="84"/>
    </location>
</feature>
<feature type="domain" description="Protein kinase" evidence="9">
    <location>
        <begin position="299"/>
        <end position="669"/>
    </location>
</feature>
<dbReference type="InterPro" id="IPR003492">
    <property type="entry name" value="Battenin_disease_Cln3"/>
</dbReference>
<dbReference type="InterPro" id="IPR000719">
    <property type="entry name" value="Prot_kinase_dom"/>
</dbReference>
<feature type="transmembrane region" description="Helical" evidence="8">
    <location>
        <begin position="144"/>
        <end position="165"/>
    </location>
</feature>
<evidence type="ECO:0000313" key="10">
    <source>
        <dbReference type="EMBL" id="PFX30889.1"/>
    </source>
</evidence>
<feature type="transmembrane region" description="Helical" evidence="8">
    <location>
        <begin position="328"/>
        <end position="349"/>
    </location>
</feature>
<dbReference type="InterPro" id="IPR011009">
    <property type="entry name" value="Kinase-like_dom_sf"/>
</dbReference>
<dbReference type="Gene3D" id="1.20.1250.20">
    <property type="entry name" value="MFS general substrate transporter like domains"/>
    <property type="match status" value="1"/>
</dbReference>
<organism evidence="10 11">
    <name type="scientific">Stylophora pistillata</name>
    <name type="common">Smooth cauliflower coral</name>
    <dbReference type="NCBI Taxonomy" id="50429"/>
    <lineage>
        <taxon>Eukaryota</taxon>
        <taxon>Metazoa</taxon>
        <taxon>Cnidaria</taxon>
        <taxon>Anthozoa</taxon>
        <taxon>Hexacorallia</taxon>
        <taxon>Scleractinia</taxon>
        <taxon>Astrocoeniina</taxon>
        <taxon>Pocilloporidae</taxon>
        <taxon>Stylophora</taxon>
    </lineage>
</organism>
<feature type="transmembrane region" description="Helical" evidence="8">
    <location>
        <begin position="294"/>
        <end position="316"/>
    </location>
</feature>
<feature type="transmembrane region" description="Helical" evidence="8">
    <location>
        <begin position="177"/>
        <end position="196"/>
    </location>
</feature>
<dbReference type="GO" id="GO:0005773">
    <property type="term" value="C:vacuole"/>
    <property type="evidence" value="ECO:0007669"/>
    <property type="project" value="UniProtKB-ARBA"/>
</dbReference>
<comment type="similarity">
    <text evidence="2">Belongs to the battenin family.</text>
</comment>
<dbReference type="InterPro" id="IPR036259">
    <property type="entry name" value="MFS_trans_sf"/>
</dbReference>
<dbReference type="EMBL" id="LSMT01000043">
    <property type="protein sequence ID" value="PFX30889.1"/>
    <property type="molecule type" value="Genomic_DNA"/>
</dbReference>